<accession>A0ABZ2NRP1</accession>
<keyword evidence="1" id="KW-0732">Signal</keyword>
<feature type="signal peptide" evidence="1">
    <location>
        <begin position="1"/>
        <end position="29"/>
    </location>
</feature>
<evidence type="ECO:0000256" key="1">
    <source>
        <dbReference type="SAM" id="SignalP"/>
    </source>
</evidence>
<protein>
    <submittedName>
        <fullName evidence="2">Uncharacterized protein</fullName>
    </submittedName>
</protein>
<gene>
    <name evidence="2" type="ORF">WDK88_27820</name>
</gene>
<keyword evidence="3" id="KW-1185">Reference proteome</keyword>
<reference evidence="2" key="2">
    <citation type="submission" date="2024-03" db="EMBL/GenBank/DDBJ databases">
        <authorList>
            <person name="Bromfield E.S.P."/>
            <person name="Cloutier S."/>
        </authorList>
    </citation>
    <scope>NUCLEOTIDE SEQUENCE</scope>
    <source>
        <strain evidence="2">5S5</strain>
    </source>
</reference>
<feature type="chain" id="PRO_5046213427" evidence="1">
    <location>
        <begin position="30"/>
        <end position="102"/>
    </location>
</feature>
<evidence type="ECO:0000313" key="2">
    <source>
        <dbReference type="EMBL" id="WXC77253.1"/>
    </source>
</evidence>
<proteinExistence type="predicted"/>
<dbReference type="EMBL" id="CP147711">
    <property type="protein sequence ID" value="WXC77253.1"/>
    <property type="molecule type" value="Genomic_DNA"/>
</dbReference>
<evidence type="ECO:0000313" key="3">
    <source>
        <dbReference type="Proteomes" id="UP001432046"/>
    </source>
</evidence>
<name>A0ABZ2NRP1_9BRAD</name>
<organism evidence="2 3">
    <name type="scientific">Bradyrhizobium septentrionale</name>
    <dbReference type="NCBI Taxonomy" id="1404411"/>
    <lineage>
        <taxon>Bacteria</taxon>
        <taxon>Pseudomonadati</taxon>
        <taxon>Pseudomonadota</taxon>
        <taxon>Alphaproteobacteria</taxon>
        <taxon>Hyphomicrobiales</taxon>
        <taxon>Nitrobacteraceae</taxon>
        <taxon>Bradyrhizobium</taxon>
    </lineage>
</organism>
<sequence>MSHLTKAHFAFVAVVVALGAGMMPAPVEAARLSKADKIALKQAIVACKAEAKGRKVKWLARRKYVNNCVSEALKEHPNVDVIRLIKEYPNITSLPVEKWPGF</sequence>
<reference evidence="2" key="1">
    <citation type="journal article" date="2021" name="Int. J. Syst. Evol. Microbiol.">
        <title>Bradyrhizobium septentrionale sp. nov. (sv. septentrionale) and Bradyrhizobium quebecense sp. nov. (sv. septentrionale) associated with legumes native to Canada possess rearranged symbiosis genes and numerous insertion sequences.</title>
        <authorList>
            <person name="Bromfield E.S.P."/>
            <person name="Cloutier S."/>
        </authorList>
    </citation>
    <scope>NUCLEOTIDE SEQUENCE</scope>
    <source>
        <strain evidence="2">5S5</strain>
    </source>
</reference>
<dbReference type="RefSeq" id="WP_224741665.1">
    <property type="nucleotide sequence ID" value="NZ_CP088288.1"/>
</dbReference>
<dbReference type="Proteomes" id="UP001432046">
    <property type="component" value="Chromosome"/>
</dbReference>